<reference evidence="9 10" key="1">
    <citation type="submission" date="2015-09" db="EMBL/GenBank/DDBJ databases">
        <title>Draft genome sequence of Alicyclobacillus ferrooxydans DSM 22381.</title>
        <authorList>
            <person name="Hemp J."/>
        </authorList>
    </citation>
    <scope>NUCLEOTIDE SEQUENCE [LARGE SCALE GENOMIC DNA]</scope>
    <source>
        <strain evidence="9 10">TC-34</strain>
    </source>
</reference>
<dbReference type="PRINTS" id="PR01036">
    <property type="entry name" value="TCRTETB"/>
</dbReference>
<accession>A0A0P9CZU1</accession>
<dbReference type="InterPro" id="IPR020846">
    <property type="entry name" value="MFS_dom"/>
</dbReference>
<dbReference type="CDD" id="cd17321">
    <property type="entry name" value="MFS_MMR_MDR_like"/>
    <property type="match status" value="1"/>
</dbReference>
<feature type="transmembrane region" description="Helical" evidence="7">
    <location>
        <begin position="107"/>
        <end position="131"/>
    </location>
</feature>
<feature type="domain" description="Major facilitator superfamily (MFS) profile" evidence="8">
    <location>
        <begin position="16"/>
        <end position="471"/>
    </location>
</feature>
<keyword evidence="6 7" id="KW-0472">Membrane</keyword>
<name>A0A0P9CZU1_9BACL</name>
<feature type="transmembrane region" description="Helical" evidence="7">
    <location>
        <begin position="442"/>
        <end position="464"/>
    </location>
</feature>
<dbReference type="PANTHER" id="PTHR42718">
    <property type="entry name" value="MAJOR FACILITATOR SUPERFAMILY MULTIDRUG TRANSPORTER MFSC"/>
    <property type="match status" value="1"/>
</dbReference>
<feature type="transmembrane region" description="Helical" evidence="7">
    <location>
        <begin position="81"/>
        <end position="101"/>
    </location>
</feature>
<keyword evidence="2" id="KW-0813">Transport</keyword>
<feature type="transmembrane region" description="Helical" evidence="7">
    <location>
        <begin position="12"/>
        <end position="34"/>
    </location>
</feature>
<feature type="transmembrane region" description="Helical" evidence="7">
    <location>
        <begin position="307"/>
        <end position="328"/>
    </location>
</feature>
<feature type="transmembrane region" description="Helical" evidence="7">
    <location>
        <begin position="272"/>
        <end position="295"/>
    </location>
</feature>
<evidence type="ECO:0000313" key="9">
    <source>
        <dbReference type="EMBL" id="KPV42663.1"/>
    </source>
</evidence>
<keyword evidence="4 7" id="KW-0812">Transmembrane</keyword>
<protein>
    <submittedName>
        <fullName evidence="9">Multidrug MFS transporter</fullName>
    </submittedName>
</protein>
<keyword evidence="10" id="KW-1185">Reference proteome</keyword>
<keyword evidence="5 7" id="KW-1133">Transmembrane helix</keyword>
<dbReference type="GO" id="GO:0022857">
    <property type="term" value="F:transmembrane transporter activity"/>
    <property type="evidence" value="ECO:0007669"/>
    <property type="project" value="InterPro"/>
</dbReference>
<evidence type="ECO:0000313" key="10">
    <source>
        <dbReference type="Proteomes" id="UP000050482"/>
    </source>
</evidence>
<evidence type="ECO:0000256" key="5">
    <source>
        <dbReference type="ARBA" id="ARBA00022989"/>
    </source>
</evidence>
<evidence type="ECO:0000256" key="3">
    <source>
        <dbReference type="ARBA" id="ARBA00022475"/>
    </source>
</evidence>
<evidence type="ECO:0000256" key="7">
    <source>
        <dbReference type="SAM" id="Phobius"/>
    </source>
</evidence>
<feature type="transmembrane region" description="Helical" evidence="7">
    <location>
        <begin position="202"/>
        <end position="225"/>
    </location>
</feature>
<dbReference type="InterPro" id="IPR036259">
    <property type="entry name" value="MFS_trans_sf"/>
</dbReference>
<feature type="transmembrane region" description="Helical" evidence="7">
    <location>
        <begin position="54"/>
        <end position="74"/>
    </location>
</feature>
<sequence length="475" mass="50672">MPLKSARNRANYHWYVVATVCIGAFMAALDASVINIALPTMQKHFTVPMHVIEWVSLVYLLTLTGLVVPFGRIADMVGRRWMYAFGFTVFVIGSVLCGLSMNLTELLVFRCLQAVGAAMLQANSVSIVTAATPAEDRGKAIGIQASAQGIGLTLGPAIGGALLSLFSWRWIFLINLPVGIVGTTLGILLLPPDKTPRHKERFDYVGAALLIPSLVALIFMLNMGLKSGWTSLPLLLSYVVFVVCLSAFMLVERRINSPMVDLSLFRKPVFTLGNITGILSFAIMYAVLLLTPFYLDGVARLNPFLSGLLISIIPVGMTIMTPIAGLVSDKKGRRLPTVLGMLAALIGCVLLSGMSAAAWSYALLSVGLFLVGAGVGLFTPPNNSSVMGSVPENRLGVTGGILNMSRSLGMGLGVTLGGLTYQIFLIMQGVKSEKGAPIPHMIFAFHASYITVAIVSLVAVLLSLKRQTPVVKANS</sequence>
<dbReference type="Proteomes" id="UP000050482">
    <property type="component" value="Unassembled WGS sequence"/>
</dbReference>
<feature type="transmembrane region" description="Helical" evidence="7">
    <location>
        <begin position="335"/>
        <end position="352"/>
    </location>
</feature>
<feature type="transmembrane region" description="Helical" evidence="7">
    <location>
        <begin position="358"/>
        <end position="378"/>
    </location>
</feature>
<dbReference type="Pfam" id="PF07690">
    <property type="entry name" value="MFS_1"/>
    <property type="match status" value="1"/>
</dbReference>
<gene>
    <name evidence="9" type="ORF">AN477_16850</name>
</gene>
<evidence type="ECO:0000256" key="1">
    <source>
        <dbReference type="ARBA" id="ARBA00004651"/>
    </source>
</evidence>
<dbReference type="STRING" id="471514.AN477_16850"/>
<dbReference type="AlphaFoldDB" id="A0A0P9CZU1"/>
<dbReference type="PROSITE" id="PS50850">
    <property type="entry name" value="MFS"/>
    <property type="match status" value="1"/>
</dbReference>
<dbReference type="InterPro" id="IPR004638">
    <property type="entry name" value="EmrB-like"/>
</dbReference>
<evidence type="ECO:0000256" key="6">
    <source>
        <dbReference type="ARBA" id="ARBA00023136"/>
    </source>
</evidence>
<feature type="transmembrane region" description="Helical" evidence="7">
    <location>
        <begin position="231"/>
        <end position="251"/>
    </location>
</feature>
<evidence type="ECO:0000259" key="8">
    <source>
        <dbReference type="PROSITE" id="PS50850"/>
    </source>
</evidence>
<dbReference type="Gene3D" id="1.20.1250.20">
    <property type="entry name" value="MFS general substrate transporter like domains"/>
    <property type="match status" value="1"/>
</dbReference>
<feature type="transmembrane region" description="Helical" evidence="7">
    <location>
        <begin position="408"/>
        <end position="430"/>
    </location>
</feature>
<dbReference type="GO" id="GO:0005886">
    <property type="term" value="C:plasma membrane"/>
    <property type="evidence" value="ECO:0007669"/>
    <property type="project" value="UniProtKB-SubCell"/>
</dbReference>
<organism evidence="9 10">
    <name type="scientific">Alicyclobacillus ferrooxydans</name>
    <dbReference type="NCBI Taxonomy" id="471514"/>
    <lineage>
        <taxon>Bacteria</taxon>
        <taxon>Bacillati</taxon>
        <taxon>Bacillota</taxon>
        <taxon>Bacilli</taxon>
        <taxon>Bacillales</taxon>
        <taxon>Alicyclobacillaceae</taxon>
        <taxon>Alicyclobacillus</taxon>
    </lineage>
</organism>
<comment type="caution">
    <text evidence="9">The sequence shown here is derived from an EMBL/GenBank/DDBJ whole genome shotgun (WGS) entry which is preliminary data.</text>
</comment>
<dbReference type="EMBL" id="LJCO01000072">
    <property type="protein sequence ID" value="KPV42663.1"/>
    <property type="molecule type" value="Genomic_DNA"/>
</dbReference>
<dbReference type="Gene3D" id="1.20.1720.10">
    <property type="entry name" value="Multidrug resistance protein D"/>
    <property type="match status" value="1"/>
</dbReference>
<dbReference type="PANTHER" id="PTHR42718:SF46">
    <property type="entry name" value="BLR6921 PROTEIN"/>
    <property type="match status" value="1"/>
</dbReference>
<dbReference type="NCBIfam" id="TIGR00711">
    <property type="entry name" value="efflux_EmrB"/>
    <property type="match status" value="1"/>
</dbReference>
<dbReference type="SUPFAM" id="SSF103473">
    <property type="entry name" value="MFS general substrate transporter"/>
    <property type="match status" value="1"/>
</dbReference>
<comment type="subcellular location">
    <subcellularLocation>
        <location evidence="1">Cell membrane</location>
        <topology evidence="1">Multi-pass membrane protein</topology>
    </subcellularLocation>
</comment>
<feature type="transmembrane region" description="Helical" evidence="7">
    <location>
        <begin position="170"/>
        <end position="190"/>
    </location>
</feature>
<feature type="transmembrane region" description="Helical" evidence="7">
    <location>
        <begin position="143"/>
        <end position="164"/>
    </location>
</feature>
<dbReference type="InterPro" id="IPR011701">
    <property type="entry name" value="MFS"/>
</dbReference>
<evidence type="ECO:0000256" key="2">
    <source>
        <dbReference type="ARBA" id="ARBA00022448"/>
    </source>
</evidence>
<evidence type="ECO:0000256" key="4">
    <source>
        <dbReference type="ARBA" id="ARBA00022692"/>
    </source>
</evidence>
<dbReference type="PATRIC" id="fig|471514.4.peg.1228"/>
<proteinExistence type="predicted"/>
<keyword evidence="3" id="KW-1003">Cell membrane</keyword>